<feature type="transmembrane region" description="Helical" evidence="7">
    <location>
        <begin position="57"/>
        <end position="79"/>
    </location>
</feature>
<evidence type="ECO:0000313" key="9">
    <source>
        <dbReference type="Proteomes" id="UP000037997"/>
    </source>
</evidence>
<evidence type="ECO:0000256" key="1">
    <source>
        <dbReference type="ARBA" id="ARBA00007150"/>
    </source>
</evidence>
<dbReference type="AlphaFoldDB" id="A0A0N1MP53"/>
<dbReference type="InterPro" id="IPR001640">
    <property type="entry name" value="Lgt"/>
</dbReference>
<dbReference type="PANTHER" id="PTHR30589:SF0">
    <property type="entry name" value="PHOSPHATIDYLGLYCEROL--PROLIPOPROTEIN DIACYLGLYCERYL TRANSFERASE"/>
    <property type="match status" value="1"/>
</dbReference>
<evidence type="ECO:0000256" key="7">
    <source>
        <dbReference type="HAMAP-Rule" id="MF_01147"/>
    </source>
</evidence>
<reference evidence="8 9" key="1">
    <citation type="submission" date="2014-06" db="EMBL/GenBank/DDBJ databases">
        <title>Helicobacter pullorum isolates in fresh chicken meat - phenotypic and genotypic features.</title>
        <authorList>
            <person name="Borges V."/>
            <person name="Santos A."/>
            <person name="Correia C.B."/>
            <person name="Saraiva M."/>
            <person name="Menard A."/>
            <person name="Vieira L."/>
            <person name="Sampaio D.A."/>
            <person name="Gomes J.P."/>
            <person name="Oleastro M."/>
        </authorList>
    </citation>
    <scope>NUCLEOTIDE SEQUENCE [LARGE SCALE GENOMIC DNA]</scope>
    <source>
        <strain evidence="8 9">229334/12</strain>
    </source>
</reference>
<keyword evidence="4 7" id="KW-0812">Transmembrane</keyword>
<evidence type="ECO:0000256" key="4">
    <source>
        <dbReference type="ARBA" id="ARBA00022692"/>
    </source>
</evidence>
<keyword evidence="6 7" id="KW-0472">Membrane</keyword>
<dbReference type="EC" id="2.5.1.145" evidence="7"/>
<name>A0A0N1MP53_9HELI</name>
<evidence type="ECO:0000256" key="6">
    <source>
        <dbReference type="ARBA" id="ARBA00023136"/>
    </source>
</evidence>
<feature type="transmembrane region" description="Helical" evidence="7">
    <location>
        <begin position="134"/>
        <end position="152"/>
    </location>
</feature>
<dbReference type="EMBL" id="JNOC01000081">
    <property type="protein sequence ID" value="KPH54774.1"/>
    <property type="molecule type" value="Genomic_DNA"/>
</dbReference>
<feature type="transmembrane region" description="Helical" evidence="7">
    <location>
        <begin position="239"/>
        <end position="264"/>
    </location>
</feature>
<comment type="subcellular location">
    <subcellularLocation>
        <location evidence="7">Cell membrane</location>
        <topology evidence="7">Multi-pass membrane protein</topology>
    </subcellularLocation>
</comment>
<evidence type="ECO:0000256" key="5">
    <source>
        <dbReference type="ARBA" id="ARBA00022989"/>
    </source>
</evidence>
<proteinExistence type="inferred from homology"/>
<keyword evidence="5 7" id="KW-1133">Transmembrane helix</keyword>
<evidence type="ECO:0000256" key="2">
    <source>
        <dbReference type="ARBA" id="ARBA00022475"/>
    </source>
</evidence>
<dbReference type="NCBIfam" id="TIGR00544">
    <property type="entry name" value="lgt"/>
    <property type="match status" value="1"/>
</dbReference>
<dbReference type="GO" id="GO:0005886">
    <property type="term" value="C:plasma membrane"/>
    <property type="evidence" value="ECO:0007669"/>
    <property type="project" value="UniProtKB-SubCell"/>
</dbReference>
<gene>
    <name evidence="7" type="primary">lgt</name>
    <name evidence="8" type="ORF">HPU229334_12340</name>
</gene>
<keyword evidence="2 7" id="KW-1003">Cell membrane</keyword>
<dbReference type="STRING" id="35818.HPU229336_06935"/>
<comment type="similarity">
    <text evidence="1 7">Belongs to the Lgt family.</text>
</comment>
<feature type="binding site" evidence="7">
    <location>
        <position position="153"/>
    </location>
    <ligand>
        <name>a 1,2-diacyl-sn-glycero-3-phospho-(1'-sn-glycerol)</name>
        <dbReference type="ChEBI" id="CHEBI:64716"/>
    </ligand>
</feature>
<comment type="pathway">
    <text evidence="7">Protein modification; lipoprotein biosynthesis (diacylglyceryl transfer).</text>
</comment>
<dbReference type="GO" id="GO:0008961">
    <property type="term" value="F:phosphatidylglycerol-prolipoprotein diacylglyceryl transferase activity"/>
    <property type="evidence" value="ECO:0007669"/>
    <property type="project" value="UniProtKB-UniRule"/>
</dbReference>
<comment type="caution">
    <text evidence="8">The sequence shown here is derived from an EMBL/GenBank/DDBJ whole genome shotgun (WGS) entry which is preliminary data.</text>
</comment>
<dbReference type="HAMAP" id="MF_01147">
    <property type="entry name" value="Lgt"/>
    <property type="match status" value="1"/>
</dbReference>
<organism evidence="8 9">
    <name type="scientific">Helicobacter pullorum</name>
    <dbReference type="NCBI Taxonomy" id="35818"/>
    <lineage>
        <taxon>Bacteria</taxon>
        <taxon>Pseudomonadati</taxon>
        <taxon>Campylobacterota</taxon>
        <taxon>Epsilonproteobacteria</taxon>
        <taxon>Campylobacterales</taxon>
        <taxon>Helicobacteraceae</taxon>
        <taxon>Helicobacter</taxon>
    </lineage>
</organism>
<dbReference type="UniPathway" id="UPA00664"/>
<feature type="transmembrane region" description="Helical" evidence="7">
    <location>
        <begin position="185"/>
        <end position="202"/>
    </location>
</feature>
<comment type="function">
    <text evidence="7">Catalyzes the transfer of the diacylglyceryl group from phosphatidylglycerol to the sulfhydryl group of the N-terminal cysteine of a prolipoprotein, the first step in the formation of mature lipoproteins.</text>
</comment>
<feature type="transmembrane region" description="Helical" evidence="7">
    <location>
        <begin position="23"/>
        <end position="45"/>
    </location>
</feature>
<feature type="transmembrane region" description="Helical" evidence="7">
    <location>
        <begin position="110"/>
        <end position="127"/>
    </location>
</feature>
<dbReference type="RefSeq" id="WP_054198661.1">
    <property type="nucleotide sequence ID" value="NZ_JNOC01000081.1"/>
</dbReference>
<dbReference type="GO" id="GO:0042158">
    <property type="term" value="P:lipoprotein biosynthetic process"/>
    <property type="evidence" value="ECO:0007669"/>
    <property type="project" value="UniProtKB-UniRule"/>
</dbReference>
<feature type="transmembrane region" description="Helical" evidence="7">
    <location>
        <begin position="209"/>
        <end position="227"/>
    </location>
</feature>
<comment type="catalytic activity">
    <reaction evidence="7">
        <text>L-cysteinyl-[prolipoprotein] + a 1,2-diacyl-sn-glycero-3-phospho-(1'-sn-glycerol) = an S-1,2-diacyl-sn-glyceryl-L-cysteinyl-[prolipoprotein] + sn-glycerol 1-phosphate + H(+)</text>
        <dbReference type="Rhea" id="RHEA:56712"/>
        <dbReference type="Rhea" id="RHEA-COMP:14679"/>
        <dbReference type="Rhea" id="RHEA-COMP:14680"/>
        <dbReference type="ChEBI" id="CHEBI:15378"/>
        <dbReference type="ChEBI" id="CHEBI:29950"/>
        <dbReference type="ChEBI" id="CHEBI:57685"/>
        <dbReference type="ChEBI" id="CHEBI:64716"/>
        <dbReference type="ChEBI" id="CHEBI:140658"/>
        <dbReference type="EC" id="2.5.1.145"/>
    </reaction>
</comment>
<dbReference type="Proteomes" id="UP000037997">
    <property type="component" value="Unassembled WGS sequence"/>
</dbReference>
<protein>
    <recommendedName>
        <fullName evidence="7">Phosphatidylglycerol--prolipoprotein diacylglyceryl transferase</fullName>
        <ecNumber evidence="7">2.5.1.145</ecNumber>
    </recommendedName>
</protein>
<evidence type="ECO:0000256" key="3">
    <source>
        <dbReference type="ARBA" id="ARBA00022679"/>
    </source>
</evidence>
<keyword evidence="3 7" id="KW-0808">Transferase</keyword>
<dbReference type="PANTHER" id="PTHR30589">
    <property type="entry name" value="PROLIPOPROTEIN DIACYLGLYCERYL TRANSFERASE"/>
    <property type="match status" value="1"/>
</dbReference>
<dbReference type="Pfam" id="PF01790">
    <property type="entry name" value="LGT"/>
    <property type="match status" value="1"/>
</dbReference>
<dbReference type="PATRIC" id="fig|35818.11.peg.2440"/>
<sequence>MEKWNNIYSTFDPIAFNLFGIPVHWYGIMYVLALLVALFVAKWIAKKDSYPISDSLLDSYFLWIEIGVILGARLGYIIFYDPFTSYYLTHPWQIFNPFDREGNFVGIRGMSYHGAVIGFLIASLIFAKIKKINFWLFMDLAGLSVPLGYVFGRIGNFLNQELVGRETTSQLGIYVDNILRHPSQLYEAFLEGIVVFVILFLWRKKASFVGQIGIMYGLLYSLMRFIAEFFREPDSQLGFIAFNWLTQGQLLSLIIGGLCLVLLFKPKDSKGKNV</sequence>
<evidence type="ECO:0000313" key="8">
    <source>
        <dbReference type="EMBL" id="KPH54774.1"/>
    </source>
</evidence>
<dbReference type="PROSITE" id="PS01311">
    <property type="entry name" value="LGT"/>
    <property type="match status" value="1"/>
</dbReference>
<accession>A0A0N1MP53</accession>